<dbReference type="AlphaFoldDB" id="W2RUZ4"/>
<dbReference type="Proteomes" id="UP000030752">
    <property type="component" value="Unassembled WGS sequence"/>
</dbReference>
<evidence type="ECO:0000313" key="2">
    <source>
        <dbReference type="EMBL" id="ETN40262.1"/>
    </source>
</evidence>
<keyword evidence="3" id="KW-1185">Reference proteome</keyword>
<dbReference type="VEuPathDB" id="FungiDB:HMPREF1541_04538"/>
<accession>W2RUZ4</accession>
<dbReference type="HOGENOM" id="CLU_138059_0_0_1"/>
<dbReference type="PANTHER" id="PTHR31051:SF1">
    <property type="entry name" value="PROTEASOME ASSEMBLY CHAPERONE 3"/>
    <property type="match status" value="1"/>
</dbReference>
<dbReference type="GO" id="GO:0043248">
    <property type="term" value="P:proteasome assembly"/>
    <property type="evidence" value="ECO:0007669"/>
    <property type="project" value="InterPro"/>
</dbReference>
<dbReference type="OrthoDB" id="5593278at2759"/>
<proteinExistence type="predicted"/>
<dbReference type="PANTHER" id="PTHR31051">
    <property type="entry name" value="PROTEASOME ASSEMBLY CHAPERONE 3"/>
    <property type="match status" value="1"/>
</dbReference>
<evidence type="ECO:0000256" key="1">
    <source>
        <dbReference type="SAM" id="MobiDB-lite"/>
    </source>
</evidence>
<dbReference type="EMBL" id="KB822720">
    <property type="protein sequence ID" value="ETN40262.1"/>
    <property type="molecule type" value="Genomic_DNA"/>
</dbReference>
<dbReference type="eggNOG" id="ENOG502S447">
    <property type="taxonomic scope" value="Eukaryota"/>
</dbReference>
<evidence type="ECO:0000313" key="3">
    <source>
        <dbReference type="Proteomes" id="UP000030752"/>
    </source>
</evidence>
<dbReference type="InParanoid" id="W2RUZ4"/>
<dbReference type="Gene3D" id="3.30.230.90">
    <property type="match status" value="1"/>
</dbReference>
<dbReference type="STRING" id="1220924.W2RUZ4"/>
<dbReference type="GeneID" id="19971877"/>
<dbReference type="InterPro" id="IPR053720">
    <property type="entry name" value="Psm_Assembly_Chaperone"/>
</dbReference>
<feature type="region of interest" description="Disordered" evidence="1">
    <location>
        <begin position="1"/>
        <end position="26"/>
    </location>
</feature>
<name>W2RUZ4_CYPE1</name>
<gene>
    <name evidence="2" type="ORF">HMPREF1541_04538</name>
</gene>
<protein>
    <submittedName>
        <fullName evidence="2">Uncharacterized protein</fullName>
    </submittedName>
</protein>
<organism evidence="2 3">
    <name type="scientific">Cyphellophora europaea (strain CBS 101466)</name>
    <name type="common">Phialophora europaea</name>
    <dbReference type="NCBI Taxonomy" id="1220924"/>
    <lineage>
        <taxon>Eukaryota</taxon>
        <taxon>Fungi</taxon>
        <taxon>Dikarya</taxon>
        <taxon>Ascomycota</taxon>
        <taxon>Pezizomycotina</taxon>
        <taxon>Eurotiomycetes</taxon>
        <taxon>Chaetothyriomycetidae</taxon>
        <taxon>Chaetothyriales</taxon>
        <taxon>Cyphellophoraceae</taxon>
        <taxon>Cyphellophora</taxon>
    </lineage>
</organism>
<sequence length="155" mass="16645">MGLPQETFAMDSNLPFPAPSKQAAGEINGTKTDVSSISFSDKIMITVTQNGRLAQWVTVPLLSDNPTTGDPFFQTAQSEEDALMPSTRFVPRTLLGAGGPEREMTGHLFAAQIAHAITTKTPGETRSLMLGLGLAKAETDREVFLQLVDLVLNVI</sequence>
<reference evidence="2 3" key="1">
    <citation type="submission" date="2013-03" db="EMBL/GenBank/DDBJ databases">
        <title>The Genome Sequence of Phialophora europaea CBS 101466.</title>
        <authorList>
            <consortium name="The Broad Institute Genomics Platform"/>
            <person name="Cuomo C."/>
            <person name="de Hoog S."/>
            <person name="Gorbushina A."/>
            <person name="Walker B."/>
            <person name="Young S.K."/>
            <person name="Zeng Q."/>
            <person name="Gargeya S."/>
            <person name="Fitzgerald M."/>
            <person name="Haas B."/>
            <person name="Abouelleil A."/>
            <person name="Allen A.W."/>
            <person name="Alvarado L."/>
            <person name="Arachchi H.M."/>
            <person name="Berlin A.M."/>
            <person name="Chapman S.B."/>
            <person name="Gainer-Dewar J."/>
            <person name="Goldberg J."/>
            <person name="Griggs A."/>
            <person name="Gujja S."/>
            <person name="Hansen M."/>
            <person name="Howarth C."/>
            <person name="Imamovic A."/>
            <person name="Ireland A."/>
            <person name="Larimer J."/>
            <person name="McCowan C."/>
            <person name="Murphy C."/>
            <person name="Pearson M."/>
            <person name="Poon T.W."/>
            <person name="Priest M."/>
            <person name="Roberts A."/>
            <person name="Saif S."/>
            <person name="Shea T."/>
            <person name="Sisk P."/>
            <person name="Sykes S."/>
            <person name="Wortman J."/>
            <person name="Nusbaum C."/>
            <person name="Birren B."/>
        </authorList>
    </citation>
    <scope>NUCLEOTIDE SEQUENCE [LARGE SCALE GENOMIC DNA]</scope>
    <source>
        <strain evidence="2 3">CBS 101466</strain>
    </source>
</reference>
<dbReference type="InterPro" id="IPR018788">
    <property type="entry name" value="Proteasome_assmbl_chp_3"/>
</dbReference>
<dbReference type="RefSeq" id="XP_008717105.1">
    <property type="nucleotide sequence ID" value="XM_008718883.1"/>
</dbReference>